<feature type="region of interest" description="Disordered" evidence="1">
    <location>
        <begin position="455"/>
        <end position="476"/>
    </location>
</feature>
<feature type="region of interest" description="Disordered" evidence="1">
    <location>
        <begin position="1"/>
        <end position="71"/>
    </location>
</feature>
<feature type="compositionally biased region" description="Low complexity" evidence="1">
    <location>
        <begin position="22"/>
        <end position="53"/>
    </location>
</feature>
<gene>
    <name evidence="2" type="ORF">AMATHDRAFT_79094</name>
</gene>
<feature type="region of interest" description="Disordered" evidence="1">
    <location>
        <begin position="257"/>
        <end position="299"/>
    </location>
</feature>
<feature type="compositionally biased region" description="Acidic residues" evidence="1">
    <location>
        <begin position="546"/>
        <end position="558"/>
    </location>
</feature>
<evidence type="ECO:0000313" key="2">
    <source>
        <dbReference type="EMBL" id="PFH53635.1"/>
    </source>
</evidence>
<evidence type="ECO:0000313" key="3">
    <source>
        <dbReference type="Proteomes" id="UP000242287"/>
    </source>
</evidence>
<feature type="compositionally biased region" description="Basic and acidic residues" evidence="1">
    <location>
        <begin position="466"/>
        <end position="476"/>
    </location>
</feature>
<dbReference type="STRING" id="703135.A0A2A9NRM3"/>
<name>A0A2A9NRM3_9AGAR</name>
<accession>A0A2A9NRM3</accession>
<feature type="region of interest" description="Disordered" evidence="1">
    <location>
        <begin position="536"/>
        <end position="558"/>
    </location>
</feature>
<reference evidence="2 3" key="1">
    <citation type="submission" date="2014-02" db="EMBL/GenBank/DDBJ databases">
        <title>Transposable element dynamics among asymbiotic and ectomycorrhizal Amanita fungi.</title>
        <authorList>
            <consortium name="DOE Joint Genome Institute"/>
            <person name="Hess J."/>
            <person name="Skrede I."/>
            <person name="Wolfe B."/>
            <person name="LaButti K."/>
            <person name="Ohm R.A."/>
            <person name="Grigoriev I.V."/>
            <person name="Pringle A."/>
        </authorList>
    </citation>
    <scope>NUCLEOTIDE SEQUENCE [LARGE SCALE GENOMIC DNA]</scope>
    <source>
        <strain evidence="2 3">SKay4041</strain>
    </source>
</reference>
<feature type="region of interest" description="Disordered" evidence="1">
    <location>
        <begin position="332"/>
        <end position="362"/>
    </location>
</feature>
<dbReference type="AlphaFoldDB" id="A0A2A9NRM3"/>
<sequence>MASDSSASTTPMPLTPDSTGATSLLIDSQLSTSTSSTSSISQRGSNGSSDNGDTGLGIIQTPKRRPTAFYPNMKSSTKALKPFSRSAAKRESVMALGSIEHLQHYFTKTGLVAKKDPLEKPHYGLVPAIGGAAYVPSLSSSTSSADDSIVPEFTLPPLPEVSLTRRPAFPPVVVKHETDPESLLPGVVDVLNSVALAWQIDADDLSSSSVDLGENLRPILTITESNGGANPIGTVDILGLLKTTTRAIRSARNYLLSLPPQDESPTTTTGSTKQQFRPTSLGVAKPKAQANASNKSLLAGSDPSAVLRKSALEVLSVLRDVEERYRLPLSDEAYDAQSDGGGHGSVSGRVASPSHDADEDGRGVHIIHDGDMSVTYSLVQVGGRYESVPVWEDEEHASDAEEEGEKRDLWDERLVLGSGWLYRQDVRMGDLTKERKVILAYLDVVDNVIFGGIKGEEGAGPNNGAGEERRERGWERERRRVLNKNMRPRSKGRRVSSGDAEAQAKSIGMVLVEPKEEKRRVSAGMVDMLRGLSLTEEPEEMAKINEDDEGEESVDDEDLPEWAQRNSYQCDDLGRAHALLSAFLPTHLLPSLSPSTSRTLFLESLSSGQLLCVAYNSCVRKSKKPWGYVSKDGIHDIITLEKAQEEQDGSEGGKKRGWTFRRTDNLRLWVGALKLRYLLPIHTPTQPLTQGSYGVVNASRMLLNNSNTNNINVSILGTSPTRTRFAEPSIMFDAKVVARKDEGWQDMLEGVLLKWVEKAVEEKRSMR</sequence>
<feature type="compositionally biased region" description="Polar residues" evidence="1">
    <location>
        <begin position="263"/>
        <end position="278"/>
    </location>
</feature>
<dbReference type="OrthoDB" id="2534759at2759"/>
<dbReference type="PANTHER" id="PTHR38702:SF1">
    <property type="entry name" value="CALPONIN-HOMOLOGY (CH) DOMAIN-CONTAINING PROTEIN"/>
    <property type="match status" value="1"/>
</dbReference>
<dbReference type="EMBL" id="KZ301973">
    <property type="protein sequence ID" value="PFH53635.1"/>
    <property type="molecule type" value="Genomic_DNA"/>
</dbReference>
<proteinExistence type="predicted"/>
<evidence type="ECO:0000256" key="1">
    <source>
        <dbReference type="SAM" id="MobiDB-lite"/>
    </source>
</evidence>
<keyword evidence="3" id="KW-1185">Reference proteome</keyword>
<organism evidence="2 3">
    <name type="scientific">Amanita thiersii Skay4041</name>
    <dbReference type="NCBI Taxonomy" id="703135"/>
    <lineage>
        <taxon>Eukaryota</taxon>
        <taxon>Fungi</taxon>
        <taxon>Dikarya</taxon>
        <taxon>Basidiomycota</taxon>
        <taxon>Agaricomycotina</taxon>
        <taxon>Agaricomycetes</taxon>
        <taxon>Agaricomycetidae</taxon>
        <taxon>Agaricales</taxon>
        <taxon>Pluteineae</taxon>
        <taxon>Amanitaceae</taxon>
        <taxon>Amanita</taxon>
    </lineage>
</organism>
<dbReference type="Proteomes" id="UP000242287">
    <property type="component" value="Unassembled WGS sequence"/>
</dbReference>
<feature type="compositionally biased region" description="Polar residues" evidence="1">
    <location>
        <begin position="1"/>
        <end position="21"/>
    </location>
</feature>
<protein>
    <submittedName>
        <fullName evidence="2">Uncharacterized protein</fullName>
    </submittedName>
</protein>
<dbReference type="PANTHER" id="PTHR38702">
    <property type="entry name" value="CALPONIN-HOMOLOGY (CH) DOMAIN-CONTAINING PROTEIN"/>
    <property type="match status" value="1"/>
</dbReference>